<dbReference type="STRING" id="75743.A0A401PCH5"/>
<dbReference type="EMBL" id="BFAA01000309">
    <property type="protein sequence ID" value="GCB70826.1"/>
    <property type="molecule type" value="Genomic_DNA"/>
</dbReference>
<gene>
    <name evidence="3" type="ORF">scyTo_0001382</name>
</gene>
<dbReference type="PANTHER" id="PTHR13166:SF7">
    <property type="entry name" value="LYR MOTIF-CONTAINING PROTEIN 4"/>
    <property type="match status" value="1"/>
</dbReference>
<dbReference type="InterPro" id="IPR051522">
    <property type="entry name" value="ISC_assembly_LYR"/>
</dbReference>
<dbReference type="OrthoDB" id="275715at2759"/>
<sequence>MAVPASSQVLSLYRTMLKESKKFSSYNYRTFAFRRIKDAFRENKNVTNPEVIQQLIEKAKVNREIIQRQALISHLYTTEKLIIENQ</sequence>
<name>A0A401PCH5_SCYTO</name>
<dbReference type="InterPro" id="IPR008011">
    <property type="entry name" value="Complex1_LYR_dom"/>
</dbReference>
<dbReference type="AlphaFoldDB" id="A0A401PCH5"/>
<proteinExistence type="inferred from homology"/>
<dbReference type="GO" id="GO:0016226">
    <property type="term" value="P:iron-sulfur cluster assembly"/>
    <property type="evidence" value="ECO:0007669"/>
    <property type="project" value="InterPro"/>
</dbReference>
<keyword evidence="4" id="KW-1185">Reference proteome</keyword>
<dbReference type="GO" id="GO:1990221">
    <property type="term" value="C:L-cysteine desulfurase complex"/>
    <property type="evidence" value="ECO:0007669"/>
    <property type="project" value="TreeGrafter"/>
</dbReference>
<dbReference type="CDD" id="cd20264">
    <property type="entry name" value="Complex1_LYR_LYRM4"/>
    <property type="match status" value="1"/>
</dbReference>
<comment type="similarity">
    <text evidence="1">Belongs to the complex I LYR family.</text>
</comment>
<dbReference type="Pfam" id="PF05347">
    <property type="entry name" value="Complex1_LYR"/>
    <property type="match status" value="1"/>
</dbReference>
<dbReference type="OMA" id="DAFCENR"/>
<dbReference type="PANTHER" id="PTHR13166">
    <property type="entry name" value="PROTEIN C6ORF149"/>
    <property type="match status" value="1"/>
</dbReference>
<protein>
    <recommendedName>
        <fullName evidence="2">Complex 1 LYR protein domain-containing protein</fullName>
    </recommendedName>
</protein>
<organism evidence="3 4">
    <name type="scientific">Scyliorhinus torazame</name>
    <name type="common">Cloudy catshark</name>
    <name type="synonym">Catulus torazame</name>
    <dbReference type="NCBI Taxonomy" id="75743"/>
    <lineage>
        <taxon>Eukaryota</taxon>
        <taxon>Metazoa</taxon>
        <taxon>Chordata</taxon>
        <taxon>Craniata</taxon>
        <taxon>Vertebrata</taxon>
        <taxon>Chondrichthyes</taxon>
        <taxon>Elasmobranchii</taxon>
        <taxon>Galeomorphii</taxon>
        <taxon>Galeoidea</taxon>
        <taxon>Carcharhiniformes</taxon>
        <taxon>Scyliorhinidae</taxon>
        <taxon>Scyliorhinus</taxon>
    </lineage>
</organism>
<comment type="caution">
    <text evidence="3">The sequence shown here is derived from an EMBL/GenBank/DDBJ whole genome shotgun (WGS) entry which is preliminary data.</text>
</comment>
<evidence type="ECO:0000313" key="3">
    <source>
        <dbReference type="EMBL" id="GCB70826.1"/>
    </source>
</evidence>
<dbReference type="Proteomes" id="UP000288216">
    <property type="component" value="Unassembled WGS sequence"/>
</dbReference>
<accession>A0A401PCH5</accession>
<dbReference type="InterPro" id="IPR045297">
    <property type="entry name" value="Complex1_LYR_LYRM4"/>
</dbReference>
<feature type="domain" description="Complex 1 LYR protein" evidence="2">
    <location>
        <begin position="8"/>
        <end position="60"/>
    </location>
</feature>
<evidence type="ECO:0000259" key="2">
    <source>
        <dbReference type="Pfam" id="PF05347"/>
    </source>
</evidence>
<evidence type="ECO:0000313" key="4">
    <source>
        <dbReference type="Proteomes" id="UP000288216"/>
    </source>
</evidence>
<reference evidence="3 4" key="1">
    <citation type="journal article" date="2018" name="Nat. Ecol. Evol.">
        <title>Shark genomes provide insights into elasmobranch evolution and the origin of vertebrates.</title>
        <authorList>
            <person name="Hara Y"/>
            <person name="Yamaguchi K"/>
            <person name="Onimaru K"/>
            <person name="Kadota M"/>
            <person name="Koyanagi M"/>
            <person name="Keeley SD"/>
            <person name="Tatsumi K"/>
            <person name="Tanaka K"/>
            <person name="Motone F"/>
            <person name="Kageyama Y"/>
            <person name="Nozu R"/>
            <person name="Adachi N"/>
            <person name="Nishimura O"/>
            <person name="Nakagawa R"/>
            <person name="Tanegashima C"/>
            <person name="Kiyatake I"/>
            <person name="Matsumoto R"/>
            <person name="Murakumo K"/>
            <person name="Nishida K"/>
            <person name="Terakita A"/>
            <person name="Kuratani S"/>
            <person name="Sato K"/>
            <person name="Hyodo S Kuraku.S."/>
        </authorList>
    </citation>
    <scope>NUCLEOTIDE SEQUENCE [LARGE SCALE GENOMIC DNA]</scope>
</reference>
<evidence type="ECO:0000256" key="1">
    <source>
        <dbReference type="ARBA" id="ARBA00009508"/>
    </source>
</evidence>
<dbReference type="GO" id="GO:0005739">
    <property type="term" value="C:mitochondrion"/>
    <property type="evidence" value="ECO:0007669"/>
    <property type="project" value="TreeGrafter"/>
</dbReference>